<organism evidence="1 2">
    <name type="scientific">Pedobacter psychroterrae</name>
    <dbReference type="NCBI Taxonomy" id="2530453"/>
    <lineage>
        <taxon>Bacteria</taxon>
        <taxon>Pseudomonadati</taxon>
        <taxon>Bacteroidota</taxon>
        <taxon>Sphingobacteriia</taxon>
        <taxon>Sphingobacteriales</taxon>
        <taxon>Sphingobacteriaceae</taxon>
        <taxon>Pedobacter</taxon>
    </lineage>
</organism>
<proteinExistence type="predicted"/>
<dbReference type="Proteomes" id="UP000293347">
    <property type="component" value="Unassembled WGS sequence"/>
</dbReference>
<dbReference type="RefSeq" id="WP_131597757.1">
    <property type="nucleotide sequence ID" value="NZ_SJSL01000008.1"/>
</dbReference>
<dbReference type="OrthoDB" id="9848171at2"/>
<name>A0A4R0NCI9_9SPHI</name>
<evidence type="ECO:0000313" key="2">
    <source>
        <dbReference type="Proteomes" id="UP000293347"/>
    </source>
</evidence>
<reference evidence="1 2" key="1">
    <citation type="submission" date="2019-02" db="EMBL/GenBank/DDBJ databases">
        <title>Pedobacter sp. RP-1-14 sp. nov., isolated from Arctic soil.</title>
        <authorList>
            <person name="Dahal R.H."/>
        </authorList>
    </citation>
    <scope>NUCLEOTIDE SEQUENCE [LARGE SCALE GENOMIC DNA]</scope>
    <source>
        <strain evidence="1 2">RP-1-14</strain>
    </source>
</reference>
<accession>A0A4R0NCI9</accession>
<dbReference type="EMBL" id="SJSL01000008">
    <property type="protein sequence ID" value="TCC98040.1"/>
    <property type="molecule type" value="Genomic_DNA"/>
</dbReference>
<evidence type="ECO:0000313" key="1">
    <source>
        <dbReference type="EMBL" id="TCC98040.1"/>
    </source>
</evidence>
<comment type="caution">
    <text evidence="1">The sequence shown here is derived from an EMBL/GenBank/DDBJ whole genome shotgun (WGS) entry which is preliminary data.</text>
</comment>
<keyword evidence="2" id="KW-1185">Reference proteome</keyword>
<sequence length="129" mass="14708">MKRLLLTAIVMSFTAIIAKSQTEGVMEYKPIPLYGEKEAPADKSLTNSATTIDAYYLNTYTNKPVKVKLKVVENKYGVFIIGCKRLTDYHWADLSSEPIKTSTLLPTNPLAEYFERKAFISRLQQTIYF</sequence>
<gene>
    <name evidence="1" type="ORF">EZ437_19540</name>
</gene>
<protein>
    <submittedName>
        <fullName evidence="1">Uncharacterized protein</fullName>
    </submittedName>
</protein>
<dbReference type="AlphaFoldDB" id="A0A4R0NCI9"/>